<protein>
    <submittedName>
        <fullName evidence="2">GNAT family N-acetyltransferase</fullName>
    </submittedName>
</protein>
<organism evidence="2 3">
    <name type="scientific">Spirosoma profusum</name>
    <dbReference type="NCBI Taxonomy" id="2771354"/>
    <lineage>
        <taxon>Bacteria</taxon>
        <taxon>Pseudomonadati</taxon>
        <taxon>Bacteroidota</taxon>
        <taxon>Cytophagia</taxon>
        <taxon>Cytophagales</taxon>
        <taxon>Cytophagaceae</taxon>
        <taxon>Spirosoma</taxon>
    </lineage>
</organism>
<dbReference type="EMBL" id="JACWZY010000001">
    <property type="protein sequence ID" value="MBD2699154.1"/>
    <property type="molecule type" value="Genomic_DNA"/>
</dbReference>
<proteinExistence type="predicted"/>
<dbReference type="Proteomes" id="UP000598820">
    <property type="component" value="Unassembled WGS sequence"/>
</dbReference>
<evidence type="ECO:0000313" key="3">
    <source>
        <dbReference type="Proteomes" id="UP000598820"/>
    </source>
</evidence>
<comment type="caution">
    <text evidence="2">The sequence shown here is derived from an EMBL/GenBank/DDBJ whole genome shotgun (WGS) entry which is preliminary data.</text>
</comment>
<dbReference type="InterPro" id="IPR016181">
    <property type="entry name" value="Acyl_CoA_acyltransferase"/>
</dbReference>
<feature type="domain" description="N-acetyltransferase" evidence="1">
    <location>
        <begin position="21"/>
        <end position="170"/>
    </location>
</feature>
<evidence type="ECO:0000313" key="2">
    <source>
        <dbReference type="EMBL" id="MBD2699154.1"/>
    </source>
</evidence>
<accession>A0A926XSK9</accession>
<evidence type="ECO:0000259" key="1">
    <source>
        <dbReference type="PROSITE" id="PS51186"/>
    </source>
</evidence>
<dbReference type="PANTHER" id="PTHR43328">
    <property type="entry name" value="ACETYLTRANSFERASE-RELATED"/>
    <property type="match status" value="1"/>
</dbReference>
<reference evidence="2" key="1">
    <citation type="submission" date="2020-09" db="EMBL/GenBank/DDBJ databases">
        <authorList>
            <person name="Kim M.K."/>
        </authorList>
    </citation>
    <scope>NUCLEOTIDE SEQUENCE</scope>
    <source>
        <strain evidence="2">BT702</strain>
    </source>
</reference>
<dbReference type="Pfam" id="PF13302">
    <property type="entry name" value="Acetyltransf_3"/>
    <property type="match status" value="1"/>
</dbReference>
<dbReference type="PROSITE" id="PS51186">
    <property type="entry name" value="GNAT"/>
    <property type="match status" value="1"/>
</dbReference>
<dbReference type="GO" id="GO:0016747">
    <property type="term" value="F:acyltransferase activity, transferring groups other than amino-acyl groups"/>
    <property type="evidence" value="ECO:0007669"/>
    <property type="project" value="InterPro"/>
</dbReference>
<name>A0A926XSK9_9BACT</name>
<gene>
    <name evidence="2" type="ORF">IC229_00800</name>
</gene>
<dbReference type="SUPFAM" id="SSF55729">
    <property type="entry name" value="Acyl-CoA N-acyltransferases (Nat)"/>
    <property type="match status" value="1"/>
</dbReference>
<dbReference type="PANTHER" id="PTHR43328:SF1">
    <property type="entry name" value="N-ACETYLTRANSFERASE DOMAIN-CONTAINING PROTEIN"/>
    <property type="match status" value="1"/>
</dbReference>
<sequence length="181" mass="20817">MNIDCGPCAIRSWRFGDEDNLHQHANSRPIWLNLRDTFPHPYTEIDAQRWIQYVVDPELETNFAIDVGGQAVGNIGLRIGEDIERYSAEIWYWLGEAFWGRGIVSAALRTITEYAFTEFSLTRLYAKPMAHNVASIKVLEKVGFQREGLLRWSVVKDGVMMDTFMYSYLSSDWLAENGNLT</sequence>
<dbReference type="Gene3D" id="3.40.630.30">
    <property type="match status" value="1"/>
</dbReference>
<dbReference type="InterPro" id="IPR000182">
    <property type="entry name" value="GNAT_dom"/>
</dbReference>
<dbReference type="AlphaFoldDB" id="A0A926XSK9"/>
<dbReference type="RefSeq" id="WP_190885016.1">
    <property type="nucleotide sequence ID" value="NZ_JACWZY010000001.1"/>
</dbReference>
<keyword evidence="3" id="KW-1185">Reference proteome</keyword>